<sequence>MLKPIAASDVIIGKPIEEALYDSDGRLLLTKGAVANSEIKNKLVQRGHKVVTPGATTLATKPTHSAPPSDSIFATTQHAAHTLSIILDDFRPGDIPLLSLNAFSRWQNACFRPVRLTRKR</sequence>
<evidence type="ECO:0000313" key="1">
    <source>
        <dbReference type="EMBL" id="MTD32326.1"/>
    </source>
</evidence>
<gene>
    <name evidence="1" type="ORF">GKE73_00510</name>
</gene>
<keyword evidence="2" id="KW-1185">Reference proteome</keyword>
<protein>
    <submittedName>
        <fullName evidence="1">Uncharacterized protein</fullName>
    </submittedName>
</protein>
<name>A0A844G7K4_9NEIS</name>
<dbReference type="Proteomes" id="UP000446658">
    <property type="component" value="Unassembled WGS sequence"/>
</dbReference>
<organism evidence="1 2">
    <name type="scientific">Paludibacterium denitrificans</name>
    <dbReference type="NCBI Taxonomy" id="2675226"/>
    <lineage>
        <taxon>Bacteria</taxon>
        <taxon>Pseudomonadati</taxon>
        <taxon>Pseudomonadota</taxon>
        <taxon>Betaproteobacteria</taxon>
        <taxon>Neisseriales</taxon>
        <taxon>Chromobacteriaceae</taxon>
        <taxon>Paludibacterium</taxon>
    </lineage>
</organism>
<comment type="caution">
    <text evidence="1">The sequence shown here is derived from an EMBL/GenBank/DDBJ whole genome shotgun (WGS) entry which is preliminary data.</text>
</comment>
<dbReference type="AlphaFoldDB" id="A0A844G7K4"/>
<reference evidence="1 2" key="1">
    <citation type="submission" date="2019-11" db="EMBL/GenBank/DDBJ databases">
        <title>Draft genome sequence of Paludibacterium sp. dN18-1.</title>
        <authorList>
            <person name="Im W.-T."/>
        </authorList>
    </citation>
    <scope>NUCLEOTIDE SEQUENCE [LARGE SCALE GENOMIC DNA]</scope>
    <source>
        <strain evidence="2">dN 18-1</strain>
    </source>
</reference>
<proteinExistence type="predicted"/>
<evidence type="ECO:0000313" key="2">
    <source>
        <dbReference type="Proteomes" id="UP000446658"/>
    </source>
</evidence>
<accession>A0A844G7K4</accession>
<dbReference type="EMBL" id="WLYX01000001">
    <property type="protein sequence ID" value="MTD32326.1"/>
    <property type="molecule type" value="Genomic_DNA"/>
</dbReference>
<dbReference type="RefSeq" id="WP_230368685.1">
    <property type="nucleotide sequence ID" value="NZ_WLYX01000001.1"/>
</dbReference>